<keyword evidence="4" id="KW-1185">Reference proteome</keyword>
<protein>
    <recommendedName>
        <fullName evidence="1">F-box domain-containing protein</fullName>
    </recommendedName>
</protein>
<dbReference type="OMA" id="LEEAIWI"/>
<evidence type="ECO:0000259" key="1">
    <source>
        <dbReference type="PROSITE" id="PS50181"/>
    </source>
</evidence>
<accession>A0A2W1FFH3</accession>
<organism evidence="3 4">
    <name type="scientific">Pyrenophora tritici-repentis</name>
    <dbReference type="NCBI Taxonomy" id="45151"/>
    <lineage>
        <taxon>Eukaryota</taxon>
        <taxon>Fungi</taxon>
        <taxon>Dikarya</taxon>
        <taxon>Ascomycota</taxon>
        <taxon>Pezizomycotina</taxon>
        <taxon>Dothideomycetes</taxon>
        <taxon>Pleosporomycetidae</taxon>
        <taxon>Pleosporales</taxon>
        <taxon>Pleosporineae</taxon>
        <taxon>Pleosporaceae</taxon>
        <taxon>Pyrenophora</taxon>
    </lineage>
</organism>
<feature type="domain" description="F-box" evidence="1">
    <location>
        <begin position="70"/>
        <end position="118"/>
    </location>
</feature>
<dbReference type="EMBL" id="NQIK02000001">
    <property type="protein sequence ID" value="KAF7579165.1"/>
    <property type="molecule type" value="Genomic_DNA"/>
</dbReference>
<gene>
    <name evidence="3" type="ORF">Ptr86124_008056</name>
    <name evidence="2" type="ORF">PtrM4_034050</name>
</gene>
<proteinExistence type="predicted"/>
<dbReference type="OrthoDB" id="5422579at2759"/>
<sequence length="609" mass="70162">MFQNLQIRPAKSHRRKPSLTIRSGVTKRRISAVSAVTANNVPSISFMENLFGAEFPEAFGNTDGRPAENKKTILDLPSELLEIVCEYISKLDIKRLRLASKRLADSVYLRIDRVFISPNRANLAYLHTILAHPRYKGRVHEIVFDGTRLEEYPTLESFHKAIVSNERDTRSAIADRLDEAIEIYGNDSPQARLLEEEGMYQNGDGYLTDNVKEILLRYEDDFARDVLARNAIMMSIEDSYLVYQSLYDQEQEIVQQNLDSETLHRALAGFPKVKRITLTSEAWWLWNERPRYNTPFHRSLPPGFRKPLVFSDRDHPGPVRMHSGSYGPPQPDQSVCRGYTIILSALLSMEVPSIEEFVIDSENAQTGIPEHVFDRRLAFFNDTTLMFRRMPLKRLRLSFIPCYCTHATRSEHGQPNIIIQGLLAELKDLEHLDLDMRDMRVNHAIAPLIDDLGKANLKTLTLRNLAMSVDEFYEFLIALENVQHITLYHVTHAGGEAVHWAHLFQHLKEYYATSMQGTKPHYTIAEPIPLEEIEDLFGTAVRFSQLIDEEVDAFLYGDAECPFLDAAVAEDEPNSFKKHVGWKVHDRDWTMRERMTEVRGREGMLKWDD</sequence>
<evidence type="ECO:0000313" key="2">
    <source>
        <dbReference type="EMBL" id="KAF7579165.1"/>
    </source>
</evidence>
<dbReference type="EMBL" id="NRDI02000010">
    <property type="protein sequence ID" value="KAI1513036.1"/>
    <property type="molecule type" value="Genomic_DNA"/>
</dbReference>
<dbReference type="AlphaFoldDB" id="A0A2W1FFH3"/>
<dbReference type="Proteomes" id="UP000245464">
    <property type="component" value="Chromosome 1"/>
</dbReference>
<reference evidence="3" key="2">
    <citation type="submission" date="2021-05" db="EMBL/GenBank/DDBJ databases">
        <authorList>
            <person name="Moolhuijzen P.M."/>
            <person name="Moffat C.S."/>
        </authorList>
    </citation>
    <scope>NUCLEOTIDE SEQUENCE</scope>
    <source>
        <strain evidence="3">86-124</strain>
    </source>
</reference>
<reference evidence="4" key="4">
    <citation type="journal article" date="2022" name="Microb. Genom.">
        <title>A global pangenome for the wheat fungal pathogen Pyrenophora tritici-repentis and prediction of effector protein structural homology.</title>
        <authorList>
            <person name="Moolhuijzen P.M."/>
            <person name="See P.T."/>
            <person name="Shi G."/>
            <person name="Powell H.R."/>
            <person name="Cockram J."/>
            <person name="Jorgensen L.N."/>
            <person name="Benslimane H."/>
            <person name="Strelkov S.E."/>
            <person name="Turner J."/>
            <person name="Liu Z."/>
            <person name="Moffat C.S."/>
        </authorList>
    </citation>
    <scope>NUCLEOTIDE SEQUENCE [LARGE SCALE GENOMIC DNA]</scope>
</reference>
<name>A0A2W1FFH3_9PLEO</name>
<dbReference type="PROSITE" id="PS50181">
    <property type="entry name" value="FBOX"/>
    <property type="match status" value="1"/>
</dbReference>
<evidence type="ECO:0000313" key="3">
    <source>
        <dbReference type="EMBL" id="KAI1513036.1"/>
    </source>
</evidence>
<dbReference type="Proteomes" id="UP000249757">
    <property type="component" value="Unassembled WGS sequence"/>
</dbReference>
<reference evidence="2" key="1">
    <citation type="journal article" date="2018" name="BMC Genomics">
        <title>Comparative genomics of the wheat fungal pathogen Pyrenophora tritici-repentis reveals chromosomal variations and genome plasticity.</title>
        <authorList>
            <person name="Moolhuijzen P."/>
            <person name="See P.T."/>
            <person name="Hane J.K."/>
            <person name="Shi G."/>
            <person name="Liu Z."/>
            <person name="Oliver R.P."/>
            <person name="Moffat C.S."/>
        </authorList>
    </citation>
    <scope>NUCLEOTIDE SEQUENCE [LARGE SCALE GENOMIC DNA]</scope>
    <source>
        <strain evidence="2">M4</strain>
    </source>
</reference>
<reference evidence="3" key="3">
    <citation type="journal article" date="2022" name="bioRxiv">
        <title>A global pangenome for the wheat fungal pathogen Pyrenophora tritici-repentis and prediction of effector protein structural homology.</title>
        <authorList>
            <person name="Moolhuijzen P."/>
            <person name="See P.T."/>
            <person name="Shi G."/>
            <person name="Powell H.R."/>
            <person name="Cockram J."/>
            <person name="Jorgensen L.N."/>
            <person name="Benslimane H."/>
            <person name="Strelkov S.E."/>
            <person name="Turner J."/>
            <person name="Liu Z."/>
            <person name="Moffat C.S."/>
        </authorList>
    </citation>
    <scope>NUCLEOTIDE SEQUENCE</scope>
    <source>
        <strain evidence="3">86-124</strain>
    </source>
</reference>
<comment type="caution">
    <text evidence="3">The sequence shown here is derived from an EMBL/GenBank/DDBJ whole genome shotgun (WGS) entry which is preliminary data.</text>
</comment>
<evidence type="ECO:0000313" key="4">
    <source>
        <dbReference type="Proteomes" id="UP000249757"/>
    </source>
</evidence>
<dbReference type="InterPro" id="IPR001810">
    <property type="entry name" value="F-box_dom"/>
</dbReference>